<reference evidence="3 4" key="1">
    <citation type="submission" date="2018-07" db="EMBL/GenBank/DDBJ databases">
        <title>Complete genome sequence of Flavobacterium arcticum type strain SM1502T.</title>
        <authorList>
            <person name="Li Y."/>
            <person name="Li D.-D."/>
        </authorList>
    </citation>
    <scope>NUCLEOTIDE SEQUENCE [LARGE SCALE GENOMIC DNA]</scope>
    <source>
        <strain evidence="3 4">SM1502</strain>
    </source>
</reference>
<evidence type="ECO:0000259" key="2">
    <source>
        <dbReference type="PROSITE" id="PS51782"/>
    </source>
</evidence>
<dbReference type="KEGG" id="fat:DVK85_12890"/>
<dbReference type="EMBL" id="CP031188">
    <property type="protein sequence ID" value="AXG75076.1"/>
    <property type="molecule type" value="Genomic_DNA"/>
</dbReference>
<dbReference type="SMART" id="SM00257">
    <property type="entry name" value="LysM"/>
    <property type="match status" value="3"/>
</dbReference>
<dbReference type="InterPro" id="IPR018392">
    <property type="entry name" value="LysM"/>
</dbReference>
<dbReference type="SUPFAM" id="SSF54106">
    <property type="entry name" value="LysM domain"/>
    <property type="match status" value="3"/>
</dbReference>
<dbReference type="OrthoDB" id="1377277at2"/>
<dbReference type="Gene3D" id="3.10.350.10">
    <property type="entry name" value="LysM domain"/>
    <property type="match status" value="3"/>
</dbReference>
<evidence type="ECO:0000256" key="1">
    <source>
        <dbReference type="SAM" id="SignalP"/>
    </source>
</evidence>
<feature type="domain" description="LysM" evidence="2">
    <location>
        <begin position="164"/>
        <end position="208"/>
    </location>
</feature>
<proteinExistence type="predicted"/>
<keyword evidence="1" id="KW-0732">Signal</keyword>
<keyword evidence="4" id="KW-1185">Reference proteome</keyword>
<dbReference type="GO" id="GO:0008932">
    <property type="term" value="F:lytic endotransglycosylase activity"/>
    <property type="evidence" value="ECO:0007669"/>
    <property type="project" value="TreeGrafter"/>
</dbReference>
<sequence>MKKNLVALLAFGLMFSNGAFAQESHTVVSEKQETEEVINHRVTLGETVALIARRYVIRPSDIYELNPDAVEGIAPGVFLRIPIGRSMSTKGSKKTKQSVKSKRAVVQQSQPMVLPVEKDTLVVVDEVIDDEIAQIGVEETLVEVAPVVVPYKPVALPENGVFEVKHQVVSGETLTSLGRRYNTTITAIMNANEAKLRNGLKIGQELTIPAGPTPETLDGVIVHEVKSGETLIGLSRQYNTTIEEITEYNKRKLRHGLQAGQKLSIMPGQHD</sequence>
<dbReference type="AlphaFoldDB" id="A0A345HER6"/>
<feature type="chain" id="PRO_5016871982" evidence="1">
    <location>
        <begin position="22"/>
        <end position="271"/>
    </location>
</feature>
<feature type="signal peptide" evidence="1">
    <location>
        <begin position="1"/>
        <end position="21"/>
    </location>
</feature>
<evidence type="ECO:0000313" key="3">
    <source>
        <dbReference type="EMBL" id="AXG75076.1"/>
    </source>
</evidence>
<feature type="domain" description="LysM" evidence="2">
    <location>
        <begin position="221"/>
        <end position="265"/>
    </location>
</feature>
<dbReference type="PANTHER" id="PTHR33734">
    <property type="entry name" value="LYSM DOMAIN-CONTAINING GPI-ANCHORED PROTEIN 2"/>
    <property type="match status" value="1"/>
</dbReference>
<dbReference type="RefSeq" id="WP_114678834.1">
    <property type="nucleotide sequence ID" value="NZ_CP031188.1"/>
</dbReference>
<dbReference type="Pfam" id="PF01476">
    <property type="entry name" value="LysM"/>
    <property type="match status" value="3"/>
</dbReference>
<protein>
    <submittedName>
        <fullName evidence="3">LysM peptidoglycan-binding domain-containing protein</fullName>
    </submittedName>
</protein>
<evidence type="ECO:0000313" key="4">
    <source>
        <dbReference type="Proteomes" id="UP000253951"/>
    </source>
</evidence>
<dbReference type="PROSITE" id="PS51782">
    <property type="entry name" value="LYSM"/>
    <property type="match status" value="2"/>
</dbReference>
<dbReference type="PANTHER" id="PTHR33734:SF22">
    <property type="entry name" value="MEMBRANE-BOUND LYTIC MUREIN TRANSGLYCOSYLASE D"/>
    <property type="match status" value="1"/>
</dbReference>
<name>A0A345HER6_9FLAO</name>
<accession>A0A345HER6</accession>
<dbReference type="InterPro" id="IPR036779">
    <property type="entry name" value="LysM_dom_sf"/>
</dbReference>
<gene>
    <name evidence="3" type="ORF">DVK85_12890</name>
</gene>
<dbReference type="CDD" id="cd00118">
    <property type="entry name" value="LysM"/>
    <property type="match status" value="3"/>
</dbReference>
<organism evidence="3 4">
    <name type="scientific">Flavobacterium arcticum</name>
    <dbReference type="NCBI Taxonomy" id="1784713"/>
    <lineage>
        <taxon>Bacteria</taxon>
        <taxon>Pseudomonadati</taxon>
        <taxon>Bacteroidota</taxon>
        <taxon>Flavobacteriia</taxon>
        <taxon>Flavobacteriales</taxon>
        <taxon>Flavobacteriaceae</taxon>
        <taxon>Flavobacterium</taxon>
    </lineage>
</organism>
<dbReference type="Proteomes" id="UP000253951">
    <property type="component" value="Chromosome"/>
</dbReference>